<evidence type="ECO:0000313" key="1">
    <source>
        <dbReference type="EMBL" id="KZV78549.1"/>
    </source>
</evidence>
<reference evidence="1 2" key="1">
    <citation type="journal article" date="2016" name="Mol. Biol. Evol.">
        <title>Comparative Genomics of Early-Diverging Mushroom-Forming Fungi Provides Insights into the Origins of Lignocellulose Decay Capabilities.</title>
        <authorList>
            <person name="Nagy L.G."/>
            <person name="Riley R."/>
            <person name="Tritt A."/>
            <person name="Adam C."/>
            <person name="Daum C."/>
            <person name="Floudas D."/>
            <person name="Sun H."/>
            <person name="Yadav J.S."/>
            <person name="Pangilinan J."/>
            <person name="Larsson K.H."/>
            <person name="Matsuura K."/>
            <person name="Barry K."/>
            <person name="Labutti K."/>
            <person name="Kuo R."/>
            <person name="Ohm R.A."/>
            <person name="Bhattacharya S.S."/>
            <person name="Shirouzu T."/>
            <person name="Yoshinaga Y."/>
            <person name="Martin F.M."/>
            <person name="Grigoriev I.V."/>
            <person name="Hibbett D.S."/>
        </authorList>
    </citation>
    <scope>NUCLEOTIDE SEQUENCE [LARGE SCALE GENOMIC DNA]</scope>
    <source>
        <strain evidence="1 2">HHB12029</strain>
    </source>
</reference>
<dbReference type="EMBL" id="KV426848">
    <property type="protein sequence ID" value="KZV78549.1"/>
    <property type="molecule type" value="Genomic_DNA"/>
</dbReference>
<proteinExistence type="predicted"/>
<sequence>MPVSFSPSSPIARSSLRAMSGSSSFNDSLGCKRTVHTAALVNSRVELSTTVLSRAMSTESTPLYHDGDVVCGSVHVNVAKKRSVSGISVSVHGRHSCLDTNEVTFLRVSQELWVANKATMPKNSGTYVRDLRGTNIWDFAIQLPMLCNKISEHNVPLPPSFGTASLPEAVLYEIRCVVRRGVFSENEELVIPLQYRPRTVAGRPSASILHAYTCG</sequence>
<protein>
    <recommendedName>
        <fullName evidence="3">Arrestin-like N-terminal domain-containing protein</fullName>
    </recommendedName>
</protein>
<dbReference type="InParanoid" id="A0A165Z1H7"/>
<keyword evidence="2" id="KW-1185">Reference proteome</keyword>
<dbReference type="InterPro" id="IPR014752">
    <property type="entry name" value="Arrestin-like_C"/>
</dbReference>
<evidence type="ECO:0000313" key="2">
    <source>
        <dbReference type="Proteomes" id="UP000077266"/>
    </source>
</evidence>
<dbReference type="InterPro" id="IPR014756">
    <property type="entry name" value="Ig_E-set"/>
</dbReference>
<dbReference type="STRING" id="1314781.A0A165Z1H7"/>
<dbReference type="Proteomes" id="UP000077266">
    <property type="component" value="Unassembled WGS sequence"/>
</dbReference>
<dbReference type="AlphaFoldDB" id="A0A165Z1H7"/>
<dbReference type="Gene3D" id="2.60.40.640">
    <property type="match status" value="1"/>
</dbReference>
<name>A0A165Z1H7_EXIGL</name>
<organism evidence="1 2">
    <name type="scientific">Exidia glandulosa HHB12029</name>
    <dbReference type="NCBI Taxonomy" id="1314781"/>
    <lineage>
        <taxon>Eukaryota</taxon>
        <taxon>Fungi</taxon>
        <taxon>Dikarya</taxon>
        <taxon>Basidiomycota</taxon>
        <taxon>Agaricomycotina</taxon>
        <taxon>Agaricomycetes</taxon>
        <taxon>Auriculariales</taxon>
        <taxon>Exidiaceae</taxon>
        <taxon>Exidia</taxon>
    </lineage>
</organism>
<dbReference type="OrthoDB" id="2333384at2759"/>
<accession>A0A165Z1H7</accession>
<feature type="non-terminal residue" evidence="1">
    <location>
        <position position="215"/>
    </location>
</feature>
<dbReference type="SUPFAM" id="SSF81296">
    <property type="entry name" value="E set domains"/>
    <property type="match status" value="1"/>
</dbReference>
<gene>
    <name evidence="1" type="ORF">EXIGLDRAFT_847430</name>
</gene>
<evidence type="ECO:0008006" key="3">
    <source>
        <dbReference type="Google" id="ProtNLM"/>
    </source>
</evidence>